<name>A0A1H6QVE1_9BACT</name>
<dbReference type="Gene3D" id="1.20.120.450">
    <property type="entry name" value="dinb family like domain"/>
    <property type="match status" value="1"/>
</dbReference>
<gene>
    <name evidence="1" type="ORF">SAMN04487995_0698</name>
</gene>
<keyword evidence="2" id="KW-1185">Reference proteome</keyword>
<dbReference type="Proteomes" id="UP000199532">
    <property type="component" value="Unassembled WGS sequence"/>
</dbReference>
<dbReference type="SUPFAM" id="SSF109854">
    <property type="entry name" value="DinB/YfiT-like putative metalloenzymes"/>
    <property type="match status" value="1"/>
</dbReference>
<dbReference type="AlphaFoldDB" id="A0A1H6QVE1"/>
<evidence type="ECO:0008006" key="3">
    <source>
        <dbReference type="Google" id="ProtNLM"/>
    </source>
</evidence>
<dbReference type="EMBL" id="FNXY01000001">
    <property type="protein sequence ID" value="SEI43460.1"/>
    <property type="molecule type" value="Genomic_DNA"/>
</dbReference>
<evidence type="ECO:0000313" key="2">
    <source>
        <dbReference type="Proteomes" id="UP000199532"/>
    </source>
</evidence>
<evidence type="ECO:0000313" key="1">
    <source>
        <dbReference type="EMBL" id="SEI43460.1"/>
    </source>
</evidence>
<protein>
    <recommendedName>
        <fullName evidence="3">DinB superfamily protein</fullName>
    </recommendedName>
</protein>
<proteinExistence type="predicted"/>
<organism evidence="1 2">
    <name type="scientific">Dyadobacter koreensis</name>
    <dbReference type="NCBI Taxonomy" id="408657"/>
    <lineage>
        <taxon>Bacteria</taxon>
        <taxon>Pseudomonadati</taxon>
        <taxon>Bacteroidota</taxon>
        <taxon>Cytophagia</taxon>
        <taxon>Cytophagales</taxon>
        <taxon>Spirosomataceae</taxon>
        <taxon>Dyadobacter</taxon>
    </lineage>
</organism>
<sequence>MEHVSNRRLNGLMDLYDMQTQFFKNSIEGISDADTHNRLNTKANHIAWLAGSIVRERYELANQLGIDEQDTAFELFRDNKGIQDNAIYPALEVYKKDWEHISPILKNSLLEADDEQLDKRIDMMPGETISFYEFFSFSIYREANIIGQIALWRRLLDYPGMKYM</sequence>
<dbReference type="OrthoDB" id="979560at2"/>
<dbReference type="STRING" id="408657.SAMN04487995_0698"/>
<dbReference type="RefSeq" id="WP_090331943.1">
    <property type="nucleotide sequence ID" value="NZ_FNXY01000001.1"/>
</dbReference>
<dbReference type="InterPro" id="IPR034660">
    <property type="entry name" value="DinB/YfiT-like"/>
</dbReference>
<reference evidence="1 2" key="1">
    <citation type="submission" date="2016-10" db="EMBL/GenBank/DDBJ databases">
        <authorList>
            <person name="de Groot N.N."/>
        </authorList>
    </citation>
    <scope>NUCLEOTIDE SEQUENCE [LARGE SCALE GENOMIC DNA]</scope>
    <source>
        <strain evidence="1 2">DSM 19938</strain>
    </source>
</reference>
<accession>A0A1H6QVE1</accession>